<dbReference type="GO" id="GO:0030148">
    <property type="term" value="P:sphingolipid biosynthetic process"/>
    <property type="evidence" value="ECO:0007669"/>
    <property type="project" value="TreeGrafter"/>
</dbReference>
<dbReference type="UniPathway" id="UPA00094"/>
<protein>
    <recommendedName>
        <fullName evidence="4 14">Very-long-chain (3R)-3-hydroxyacyl-CoA dehydratase</fullName>
        <ecNumber evidence="4 14">4.2.1.134</ecNumber>
    </recommendedName>
</protein>
<comment type="similarity">
    <text evidence="3 14">Belongs to the very long-chain fatty acids dehydratase HACD family.</text>
</comment>
<dbReference type="PANTHER" id="PTHR11035">
    <property type="entry name" value="VERY-LONG-CHAIN (3R)-3-HYDROXYACYL-COA DEHYDRATASE"/>
    <property type="match status" value="1"/>
</dbReference>
<evidence type="ECO:0000313" key="15">
    <source>
        <dbReference type="EMBL" id="KII63218.1"/>
    </source>
</evidence>
<evidence type="ECO:0000256" key="4">
    <source>
        <dbReference type="ARBA" id="ARBA00013122"/>
    </source>
</evidence>
<feature type="transmembrane region" description="Helical" evidence="14">
    <location>
        <begin position="67"/>
        <end position="90"/>
    </location>
</feature>
<evidence type="ECO:0000256" key="9">
    <source>
        <dbReference type="ARBA" id="ARBA00023098"/>
    </source>
</evidence>
<evidence type="ECO:0000256" key="7">
    <source>
        <dbReference type="ARBA" id="ARBA00022832"/>
    </source>
</evidence>
<evidence type="ECO:0000256" key="5">
    <source>
        <dbReference type="ARBA" id="ARBA00022516"/>
    </source>
</evidence>
<dbReference type="OrthoDB" id="46988at2759"/>
<proteinExistence type="inferred from homology"/>
<dbReference type="Pfam" id="PF04387">
    <property type="entry name" value="PTPLA"/>
    <property type="match status" value="1"/>
</dbReference>
<accession>A0A0C2ID00</accession>
<dbReference type="AlphaFoldDB" id="A0A0C2ID00"/>
<evidence type="ECO:0000313" key="16">
    <source>
        <dbReference type="Proteomes" id="UP000031668"/>
    </source>
</evidence>
<name>A0A0C2ID00_THEKT</name>
<organism evidence="15 16">
    <name type="scientific">Thelohanellus kitauei</name>
    <name type="common">Myxosporean</name>
    <dbReference type="NCBI Taxonomy" id="669202"/>
    <lineage>
        <taxon>Eukaryota</taxon>
        <taxon>Metazoa</taxon>
        <taxon>Cnidaria</taxon>
        <taxon>Myxozoa</taxon>
        <taxon>Myxosporea</taxon>
        <taxon>Bivalvulida</taxon>
        <taxon>Platysporina</taxon>
        <taxon>Myxobolidae</taxon>
        <taxon>Thelohanellus</taxon>
    </lineage>
</organism>
<feature type="transmembrane region" description="Helical" evidence="14">
    <location>
        <begin position="136"/>
        <end position="156"/>
    </location>
</feature>
<comment type="pathway">
    <text evidence="2 14">Lipid metabolism; fatty acid biosynthesis.</text>
</comment>
<evidence type="ECO:0000256" key="2">
    <source>
        <dbReference type="ARBA" id="ARBA00005194"/>
    </source>
</evidence>
<evidence type="ECO:0000256" key="1">
    <source>
        <dbReference type="ARBA" id="ARBA00004141"/>
    </source>
</evidence>
<dbReference type="EC" id="4.2.1.134" evidence="4 14"/>
<evidence type="ECO:0000256" key="11">
    <source>
        <dbReference type="ARBA" id="ARBA00023160"/>
    </source>
</evidence>
<comment type="subcellular location">
    <subcellularLocation>
        <location evidence="14">Endoplasmic reticulum membrane</location>
        <topology evidence="14">Multi-pass membrane protein</topology>
    </subcellularLocation>
    <subcellularLocation>
        <location evidence="1">Membrane</location>
        <topology evidence="1">Multi-pass membrane protein</topology>
    </subcellularLocation>
</comment>
<gene>
    <name evidence="15" type="ORF">RF11_07899</name>
</gene>
<comment type="caution">
    <text evidence="14">Lacks conserved residue(s) required for the propagation of feature annotation.</text>
</comment>
<keyword evidence="5 14" id="KW-0444">Lipid biosynthesis</keyword>
<reference evidence="15 16" key="1">
    <citation type="journal article" date="2014" name="Genome Biol. Evol.">
        <title>The genome of the myxosporean Thelohanellus kitauei shows adaptations to nutrient acquisition within its fish host.</title>
        <authorList>
            <person name="Yang Y."/>
            <person name="Xiong J."/>
            <person name="Zhou Z."/>
            <person name="Huo F."/>
            <person name="Miao W."/>
            <person name="Ran C."/>
            <person name="Liu Y."/>
            <person name="Zhang J."/>
            <person name="Feng J."/>
            <person name="Wang M."/>
            <person name="Wang M."/>
            <person name="Wang L."/>
            <person name="Yao B."/>
        </authorList>
    </citation>
    <scope>NUCLEOTIDE SEQUENCE [LARGE SCALE GENOMIC DNA]</scope>
    <source>
        <strain evidence="15">Wuqing</strain>
    </source>
</reference>
<comment type="caution">
    <text evidence="15">The sequence shown here is derived from an EMBL/GenBank/DDBJ whole genome shotgun (WGS) entry which is preliminary data.</text>
</comment>
<dbReference type="GO" id="GO:0030497">
    <property type="term" value="P:fatty acid elongation"/>
    <property type="evidence" value="ECO:0007669"/>
    <property type="project" value="TreeGrafter"/>
</dbReference>
<dbReference type="Proteomes" id="UP000031668">
    <property type="component" value="Unassembled WGS sequence"/>
</dbReference>
<keyword evidence="9 14" id="KW-0443">Lipid metabolism</keyword>
<evidence type="ECO:0000256" key="14">
    <source>
        <dbReference type="RuleBase" id="RU363109"/>
    </source>
</evidence>
<dbReference type="PROSITE" id="PS51257">
    <property type="entry name" value="PROKAR_LIPOPROTEIN"/>
    <property type="match status" value="1"/>
</dbReference>
<evidence type="ECO:0000256" key="13">
    <source>
        <dbReference type="ARBA" id="ARBA00036671"/>
    </source>
</evidence>
<evidence type="ECO:0000256" key="10">
    <source>
        <dbReference type="ARBA" id="ARBA00023136"/>
    </source>
</evidence>
<evidence type="ECO:0000256" key="12">
    <source>
        <dbReference type="ARBA" id="ARBA00023239"/>
    </source>
</evidence>
<keyword evidence="14" id="KW-0256">Endoplasmic reticulum</keyword>
<dbReference type="GO" id="GO:0102158">
    <property type="term" value="F:very-long-chain (3R)-3-hydroxyacyl-CoA dehydratase activity"/>
    <property type="evidence" value="ECO:0007669"/>
    <property type="project" value="UniProtKB-EC"/>
</dbReference>
<feature type="transmembrane region" description="Helical" evidence="14">
    <location>
        <begin position="6"/>
        <end position="30"/>
    </location>
</feature>
<sequence>MKGSSIYLTIYNALSYISWTYVFVGCLLHLKGRFMISNYYPPALLFIVQTLNVLDIIHVVAGLVQTSLFLTFIQVLSRIVVLWIPILFIMRRNVSSAGPFLCSLAWSLADLIRYLYYICTPSQLNIPLPFIRTLRYYFFIIQVQYVCGAVSYRSVWRDAFNI</sequence>
<comment type="function">
    <text evidence="14">Catalyzes the third of the four reactions of the long-chain fatty acids elongation cycle. This endoplasmic reticulum-bound enzymatic process, allows the addition of two carbons to the chain of long- and very long-chain fatty acids/VLCFAs per cycle. This enzyme catalyzes the dehydration of the 3-hydroxyacyl-CoA intermediate into trans-2,3-enoyl-CoA, within each cycle of fatty acid elongation. Thereby, it participates to the production of VLCFAs of different chain lengths that are involved in multiple biological processes as precursors of membrane lipids and lipid mediators.</text>
</comment>
<keyword evidence="11 14" id="KW-0275">Fatty acid biosynthesis</keyword>
<dbReference type="OMA" id="MWDEISI"/>
<dbReference type="GO" id="GO:0005789">
    <property type="term" value="C:endoplasmic reticulum membrane"/>
    <property type="evidence" value="ECO:0007669"/>
    <property type="project" value="UniProtKB-SubCell"/>
</dbReference>
<keyword evidence="10 14" id="KW-0472">Membrane</keyword>
<dbReference type="PANTHER" id="PTHR11035:SF3">
    <property type="entry name" value="VERY-LONG-CHAIN (3R)-3-HYDROXYACYL-COA DEHYDRATASE"/>
    <property type="match status" value="1"/>
</dbReference>
<comment type="catalytic activity">
    <reaction evidence="13 14">
        <text>a very-long-chain (3R)-3-hydroxyacyl-CoA = a very-long-chain (2E)-enoyl-CoA + H2O</text>
        <dbReference type="Rhea" id="RHEA:45812"/>
        <dbReference type="ChEBI" id="CHEBI:15377"/>
        <dbReference type="ChEBI" id="CHEBI:83728"/>
        <dbReference type="ChEBI" id="CHEBI:85440"/>
        <dbReference type="EC" id="4.2.1.134"/>
    </reaction>
</comment>
<feature type="transmembrane region" description="Helical" evidence="14">
    <location>
        <begin position="42"/>
        <end position="61"/>
    </location>
</feature>
<keyword evidence="16" id="KW-1185">Reference proteome</keyword>
<evidence type="ECO:0000256" key="3">
    <source>
        <dbReference type="ARBA" id="ARBA00007811"/>
    </source>
</evidence>
<keyword evidence="8 14" id="KW-1133">Transmembrane helix</keyword>
<keyword evidence="7 14" id="KW-0276">Fatty acid metabolism</keyword>
<keyword evidence="12 14" id="KW-0456">Lyase</keyword>
<evidence type="ECO:0000256" key="6">
    <source>
        <dbReference type="ARBA" id="ARBA00022692"/>
    </source>
</evidence>
<dbReference type="EMBL" id="JWZT01004760">
    <property type="protein sequence ID" value="KII63218.1"/>
    <property type="molecule type" value="Genomic_DNA"/>
</dbReference>
<keyword evidence="6 14" id="KW-0812">Transmembrane</keyword>
<evidence type="ECO:0000256" key="8">
    <source>
        <dbReference type="ARBA" id="ARBA00022989"/>
    </source>
</evidence>
<dbReference type="InterPro" id="IPR007482">
    <property type="entry name" value="Tyr_Pase-like_PTPLA"/>
</dbReference>
<dbReference type="GO" id="GO:0042761">
    <property type="term" value="P:very long-chain fatty acid biosynthetic process"/>
    <property type="evidence" value="ECO:0007669"/>
    <property type="project" value="TreeGrafter"/>
</dbReference>